<protein>
    <submittedName>
        <fullName evidence="2">Uncharacterized protein</fullName>
    </submittedName>
</protein>
<accession>A0A5N7CXS7</accession>
<dbReference type="RefSeq" id="XP_031936323.1">
    <property type="nucleotide sequence ID" value="XM_032088203.1"/>
</dbReference>
<sequence>MYQQYFAKKKQKDAQSESDSADNQISDEDFNGKAPSSRRNAAAMDNKSSSNSLKPITIRSHNTLSYYVLTVQALLGEWVHRSKDQGKLR</sequence>
<dbReference type="GeneID" id="43672894"/>
<keyword evidence="3" id="KW-1185">Reference proteome</keyword>
<evidence type="ECO:0000313" key="2">
    <source>
        <dbReference type="EMBL" id="KAE8399004.1"/>
    </source>
</evidence>
<dbReference type="EMBL" id="ML736843">
    <property type="protein sequence ID" value="KAE8399004.1"/>
    <property type="molecule type" value="Genomic_DNA"/>
</dbReference>
<feature type="compositionally biased region" description="Polar residues" evidence="1">
    <location>
        <begin position="46"/>
        <end position="55"/>
    </location>
</feature>
<proteinExistence type="predicted"/>
<dbReference type="Proteomes" id="UP000325579">
    <property type="component" value="Unassembled WGS sequence"/>
</dbReference>
<dbReference type="AlphaFoldDB" id="A0A5N7CXS7"/>
<evidence type="ECO:0000313" key="3">
    <source>
        <dbReference type="Proteomes" id="UP000325579"/>
    </source>
</evidence>
<evidence type="ECO:0000256" key="1">
    <source>
        <dbReference type="SAM" id="MobiDB-lite"/>
    </source>
</evidence>
<organism evidence="2 3">
    <name type="scientific">Aspergillus pseudonomiae</name>
    <dbReference type="NCBI Taxonomy" id="1506151"/>
    <lineage>
        <taxon>Eukaryota</taxon>
        <taxon>Fungi</taxon>
        <taxon>Dikarya</taxon>
        <taxon>Ascomycota</taxon>
        <taxon>Pezizomycotina</taxon>
        <taxon>Eurotiomycetes</taxon>
        <taxon>Eurotiomycetidae</taxon>
        <taxon>Eurotiales</taxon>
        <taxon>Aspergillaceae</taxon>
        <taxon>Aspergillus</taxon>
        <taxon>Aspergillus subgen. Circumdati</taxon>
    </lineage>
</organism>
<feature type="region of interest" description="Disordered" evidence="1">
    <location>
        <begin position="1"/>
        <end position="55"/>
    </location>
</feature>
<reference evidence="2 3" key="1">
    <citation type="submission" date="2019-04" db="EMBL/GenBank/DDBJ databases">
        <authorList>
            <consortium name="DOE Joint Genome Institute"/>
            <person name="Mondo S."/>
            <person name="Kjaerbolling I."/>
            <person name="Vesth T."/>
            <person name="Frisvad J.C."/>
            <person name="Nybo J.L."/>
            <person name="Theobald S."/>
            <person name="Kildgaard S."/>
            <person name="Isbrandt T."/>
            <person name="Kuo A."/>
            <person name="Sato A."/>
            <person name="Lyhne E.K."/>
            <person name="Kogle M.E."/>
            <person name="Wiebenga A."/>
            <person name="Kun R.S."/>
            <person name="Lubbers R.J."/>
            <person name="Makela M.R."/>
            <person name="Barry K."/>
            <person name="Chovatia M."/>
            <person name="Clum A."/>
            <person name="Daum C."/>
            <person name="Haridas S."/>
            <person name="He G."/>
            <person name="LaButti K."/>
            <person name="Lipzen A."/>
            <person name="Riley R."/>
            <person name="Salamov A."/>
            <person name="Simmons B.A."/>
            <person name="Magnuson J.K."/>
            <person name="Henrissat B."/>
            <person name="Mortensen U.H."/>
            <person name="Larsen T.O."/>
            <person name="Devries R.P."/>
            <person name="Grigoriev I.V."/>
            <person name="Machida M."/>
            <person name="Baker S.E."/>
            <person name="Andersen M.R."/>
            <person name="Cantor M.N."/>
            <person name="Hua S.X."/>
        </authorList>
    </citation>
    <scope>NUCLEOTIDE SEQUENCE [LARGE SCALE GENOMIC DNA]</scope>
    <source>
        <strain evidence="2 3">CBS 119388</strain>
    </source>
</reference>
<name>A0A5N7CXS7_9EURO</name>
<gene>
    <name evidence="2" type="ORF">BDV37DRAFT_287998</name>
</gene>
<accession>A0A5N6HS58</accession>